<proteinExistence type="predicted"/>
<dbReference type="InterPro" id="IPR018957">
    <property type="entry name" value="Znf_C3HC4_RING-type"/>
</dbReference>
<organism evidence="7 8">
    <name type="scientific">Symbiodinium microadriaticum</name>
    <name type="common">Dinoflagellate</name>
    <name type="synonym">Zooxanthella microadriatica</name>
    <dbReference type="NCBI Taxonomy" id="2951"/>
    <lineage>
        <taxon>Eukaryota</taxon>
        <taxon>Sar</taxon>
        <taxon>Alveolata</taxon>
        <taxon>Dinophyceae</taxon>
        <taxon>Suessiales</taxon>
        <taxon>Symbiodiniaceae</taxon>
        <taxon>Symbiodinium</taxon>
    </lineage>
</organism>
<dbReference type="PROSITE" id="PS50089">
    <property type="entry name" value="ZF_RING_2"/>
    <property type="match status" value="1"/>
</dbReference>
<dbReference type="GO" id="GO:0008270">
    <property type="term" value="F:zinc ion binding"/>
    <property type="evidence" value="ECO:0007669"/>
    <property type="project" value="UniProtKB-KW"/>
</dbReference>
<evidence type="ECO:0000256" key="4">
    <source>
        <dbReference type="PROSITE-ProRule" id="PRU00175"/>
    </source>
</evidence>
<dbReference type="SUPFAM" id="SSF57850">
    <property type="entry name" value="RING/U-box"/>
    <property type="match status" value="1"/>
</dbReference>
<evidence type="ECO:0000256" key="2">
    <source>
        <dbReference type="ARBA" id="ARBA00022771"/>
    </source>
</evidence>
<dbReference type="Gene3D" id="3.30.40.10">
    <property type="entry name" value="Zinc/RING finger domain, C3HC4 (zinc finger)"/>
    <property type="match status" value="1"/>
</dbReference>
<dbReference type="InterPro" id="IPR001841">
    <property type="entry name" value="Znf_RING"/>
</dbReference>
<sequence>MRPCSTSSKCSQSSGEPEMELTEGKVDLNKPANKNGGGTCRERQRSRRLLSLGREVWSCELCEPRWRHCRTKVRCLHASRSFERIRSERCVADAETRAKKSFFSAGLVQLFRLLRLQQPSRPPESSPEAMPSDDDEEEAAELFSCGICEDLMIVPTTLVCCGRSFCKECVRLWIKTNAQSGGIPRCPGGCMQKVPYRLPKHSIALRVAMETLLPKRLAARLKEAAEDEQEPEQLGGFQAWSEIAASRDILYGNNVIVRQGSPGIVVGICEDAVHLTVKFDEREDGSDLCVNVVPEALMLPLPGGFRLRQHVVALYELLLNSDMKVPLGSVGHVIGSLGEDRITVLFESLSRPAATPGEVHQSVPEYPVSVNIREVAAKRPLVGGFSIAQKVQASMSLVVGSRVVVHAGCRGTVLAEFSDTRLTVVFETSETGAPNCCNVLPLEIMPWCQTLPGLPAGTTVRALHHLMSPHAIIVPAGARGTILGGVDASLVFVSFDNGPAMAAAISSLERVPDPELGSPGQEDAAIPQGSPVSVLDEDEMEEPECPDGPSDKGIACMSTPLDSSSVRVGNVDASG</sequence>
<dbReference type="OrthoDB" id="106784at2759"/>
<accession>A0A1Q9CHE1</accession>
<evidence type="ECO:0000259" key="6">
    <source>
        <dbReference type="PROSITE" id="PS50089"/>
    </source>
</evidence>
<evidence type="ECO:0000256" key="5">
    <source>
        <dbReference type="SAM" id="MobiDB-lite"/>
    </source>
</evidence>
<dbReference type="Proteomes" id="UP000186817">
    <property type="component" value="Unassembled WGS sequence"/>
</dbReference>
<protein>
    <submittedName>
        <fullName evidence="7">Bifunctional apoptosis regulator</fullName>
    </submittedName>
</protein>
<dbReference type="InterPro" id="IPR013083">
    <property type="entry name" value="Znf_RING/FYVE/PHD"/>
</dbReference>
<evidence type="ECO:0000256" key="3">
    <source>
        <dbReference type="ARBA" id="ARBA00022833"/>
    </source>
</evidence>
<feature type="region of interest" description="Disordered" evidence="5">
    <location>
        <begin position="1"/>
        <end position="40"/>
    </location>
</feature>
<keyword evidence="3" id="KW-0862">Zinc</keyword>
<feature type="domain" description="RING-type" evidence="6">
    <location>
        <begin position="145"/>
        <end position="187"/>
    </location>
</feature>
<keyword evidence="2 4" id="KW-0863">Zinc-finger</keyword>
<reference evidence="7 8" key="1">
    <citation type="submission" date="2016-02" db="EMBL/GenBank/DDBJ databases">
        <title>Genome analysis of coral dinoflagellate symbionts highlights evolutionary adaptations to a symbiotic lifestyle.</title>
        <authorList>
            <person name="Aranda M."/>
            <person name="Li Y."/>
            <person name="Liew Y.J."/>
            <person name="Baumgarten S."/>
            <person name="Simakov O."/>
            <person name="Wilson M."/>
            <person name="Piel J."/>
            <person name="Ashoor H."/>
            <person name="Bougouffa S."/>
            <person name="Bajic V.B."/>
            <person name="Ryu T."/>
            <person name="Ravasi T."/>
            <person name="Bayer T."/>
            <person name="Micklem G."/>
            <person name="Kim H."/>
            <person name="Bhak J."/>
            <person name="Lajeunesse T.C."/>
            <person name="Voolstra C.R."/>
        </authorList>
    </citation>
    <scope>NUCLEOTIDE SEQUENCE [LARGE SCALE GENOMIC DNA]</scope>
    <source>
        <strain evidence="7 8">CCMP2467</strain>
    </source>
</reference>
<feature type="compositionally biased region" description="Acidic residues" evidence="5">
    <location>
        <begin position="535"/>
        <end position="545"/>
    </location>
</feature>
<feature type="region of interest" description="Disordered" evidence="5">
    <location>
        <begin position="511"/>
        <end position="575"/>
    </location>
</feature>
<evidence type="ECO:0000256" key="1">
    <source>
        <dbReference type="ARBA" id="ARBA00022723"/>
    </source>
</evidence>
<dbReference type="Pfam" id="PF00097">
    <property type="entry name" value="zf-C3HC4"/>
    <property type="match status" value="1"/>
</dbReference>
<comment type="caution">
    <text evidence="7">The sequence shown here is derived from an EMBL/GenBank/DDBJ whole genome shotgun (WGS) entry which is preliminary data.</text>
</comment>
<feature type="compositionally biased region" description="Low complexity" evidence="5">
    <location>
        <begin position="1"/>
        <end position="14"/>
    </location>
</feature>
<evidence type="ECO:0000313" key="8">
    <source>
        <dbReference type="Proteomes" id="UP000186817"/>
    </source>
</evidence>
<name>A0A1Q9CHE1_SYMMI</name>
<dbReference type="AlphaFoldDB" id="A0A1Q9CHE1"/>
<keyword evidence="1" id="KW-0479">Metal-binding</keyword>
<evidence type="ECO:0000313" key="7">
    <source>
        <dbReference type="EMBL" id="OLP82286.1"/>
    </source>
</evidence>
<dbReference type="EMBL" id="LSRX01001208">
    <property type="protein sequence ID" value="OLP82286.1"/>
    <property type="molecule type" value="Genomic_DNA"/>
</dbReference>
<keyword evidence="8" id="KW-1185">Reference proteome</keyword>
<gene>
    <name evidence="7" type="primary">BFAR</name>
    <name evidence="7" type="ORF">AK812_SmicGene37059</name>
</gene>